<evidence type="ECO:0000256" key="5">
    <source>
        <dbReference type="ARBA" id="ARBA00013023"/>
    </source>
</evidence>
<evidence type="ECO:0000256" key="6">
    <source>
        <dbReference type="ARBA" id="ARBA00013025"/>
    </source>
</evidence>
<keyword evidence="8 21" id="KW-0436">Ligase</keyword>
<dbReference type="PANTHER" id="PTHR11136">
    <property type="entry name" value="FOLYLPOLYGLUTAMATE SYNTHASE-RELATED"/>
    <property type="match status" value="1"/>
</dbReference>
<evidence type="ECO:0000259" key="23">
    <source>
        <dbReference type="Pfam" id="PF08245"/>
    </source>
</evidence>
<evidence type="ECO:0000313" key="24">
    <source>
        <dbReference type="EMBL" id="GAA4956125.1"/>
    </source>
</evidence>
<comment type="catalytic activity">
    <reaction evidence="20">
        <text>7,8-dihydropteroate + L-glutamate + ATP = 7,8-dihydrofolate + ADP + phosphate + H(+)</text>
        <dbReference type="Rhea" id="RHEA:23584"/>
        <dbReference type="ChEBI" id="CHEBI:15378"/>
        <dbReference type="ChEBI" id="CHEBI:17839"/>
        <dbReference type="ChEBI" id="CHEBI:29985"/>
        <dbReference type="ChEBI" id="CHEBI:30616"/>
        <dbReference type="ChEBI" id="CHEBI:43474"/>
        <dbReference type="ChEBI" id="CHEBI:57451"/>
        <dbReference type="ChEBI" id="CHEBI:456216"/>
        <dbReference type="EC" id="6.3.2.12"/>
    </reaction>
</comment>
<dbReference type="EMBL" id="BAABLX010000072">
    <property type="protein sequence ID" value="GAA4956125.1"/>
    <property type="molecule type" value="Genomic_DNA"/>
</dbReference>
<comment type="similarity">
    <text evidence="4 21">Belongs to the folylpolyglutamate synthase family.</text>
</comment>
<comment type="pathway">
    <text evidence="2">Cofactor biosynthesis; tetrahydrofolate biosynthesis; 7,8-dihydrofolate from 2-amino-4-hydroxy-6-hydroxymethyl-7,8-dihydropteridine diphosphate and 4-aminobenzoate: step 2/2.</text>
</comment>
<dbReference type="NCBIfam" id="TIGR01499">
    <property type="entry name" value="folC"/>
    <property type="match status" value="1"/>
</dbReference>
<dbReference type="EC" id="6.3.2.12" evidence="5"/>
<comment type="catalytic activity">
    <reaction evidence="18">
        <text>10-formyltetrahydrofolyl-(gamma-L-Glu)(n) + L-glutamate + ATP = 10-formyltetrahydrofolyl-(gamma-L-Glu)(n+1) + ADP + phosphate + H(+)</text>
        <dbReference type="Rhea" id="RHEA:51904"/>
        <dbReference type="Rhea" id="RHEA-COMP:13088"/>
        <dbReference type="Rhea" id="RHEA-COMP:14300"/>
        <dbReference type="ChEBI" id="CHEBI:15378"/>
        <dbReference type="ChEBI" id="CHEBI:29985"/>
        <dbReference type="ChEBI" id="CHEBI:30616"/>
        <dbReference type="ChEBI" id="CHEBI:43474"/>
        <dbReference type="ChEBI" id="CHEBI:134413"/>
        <dbReference type="ChEBI" id="CHEBI:456216"/>
        <dbReference type="EC" id="6.3.2.17"/>
    </reaction>
</comment>
<dbReference type="NCBIfam" id="NF008101">
    <property type="entry name" value="PRK10846.1"/>
    <property type="match status" value="1"/>
</dbReference>
<dbReference type="SUPFAM" id="SSF53623">
    <property type="entry name" value="MurD-like peptide ligases, catalytic domain"/>
    <property type="match status" value="1"/>
</dbReference>
<name>A0AAV3U821_9ALTE</name>
<evidence type="ECO:0000256" key="8">
    <source>
        <dbReference type="ARBA" id="ARBA00022598"/>
    </source>
</evidence>
<evidence type="ECO:0000256" key="11">
    <source>
        <dbReference type="ARBA" id="ARBA00022840"/>
    </source>
</evidence>
<dbReference type="RefSeq" id="WP_345426670.1">
    <property type="nucleotide sequence ID" value="NZ_AP031496.1"/>
</dbReference>
<reference evidence="25" key="1">
    <citation type="journal article" date="2019" name="Int. J. Syst. Evol. Microbiol.">
        <title>The Global Catalogue of Microorganisms (GCM) 10K type strain sequencing project: providing services to taxonomists for standard genome sequencing and annotation.</title>
        <authorList>
            <consortium name="The Broad Institute Genomics Platform"/>
            <consortium name="The Broad Institute Genome Sequencing Center for Infectious Disease"/>
            <person name="Wu L."/>
            <person name="Ma J."/>
        </authorList>
    </citation>
    <scope>NUCLEOTIDE SEQUENCE [LARGE SCALE GENOMIC DNA]</scope>
    <source>
        <strain evidence="25">JCM 19134</strain>
    </source>
</reference>
<dbReference type="InterPro" id="IPR036615">
    <property type="entry name" value="Mur_ligase_C_dom_sf"/>
</dbReference>
<evidence type="ECO:0000256" key="21">
    <source>
        <dbReference type="PIRNR" id="PIRNR001563"/>
    </source>
</evidence>
<keyword evidence="13" id="KW-0289">Folate biosynthesis</keyword>
<accession>A0AAV3U821</accession>
<feature type="domain" description="Mur ligase C-terminal" evidence="22">
    <location>
        <begin position="290"/>
        <end position="412"/>
    </location>
</feature>
<gene>
    <name evidence="24" type="primary">folC</name>
    <name evidence="24" type="ORF">GCM10025791_40460</name>
</gene>
<feature type="domain" description="Mur ligase central" evidence="23">
    <location>
        <begin position="52"/>
        <end position="191"/>
    </location>
</feature>
<evidence type="ECO:0000256" key="16">
    <source>
        <dbReference type="ARBA" id="ARBA00032510"/>
    </source>
</evidence>
<dbReference type="Gene3D" id="3.40.1190.10">
    <property type="entry name" value="Mur-like, catalytic domain"/>
    <property type="match status" value="1"/>
</dbReference>
<evidence type="ECO:0000256" key="17">
    <source>
        <dbReference type="ARBA" id="ARBA00047493"/>
    </source>
</evidence>
<dbReference type="GO" id="GO:0005524">
    <property type="term" value="F:ATP binding"/>
    <property type="evidence" value="ECO:0007669"/>
    <property type="project" value="UniProtKB-KW"/>
</dbReference>
<sequence>MRYTSLQDWLQWQQTLHPKAIDMSLSRIAEVANLMGIGQAHLVASQAKLITVGGTNGKGSCVRVLEQALLAQGKSTGAFTSPHVLRYNERIRINGSEAGDDAIVAAFAAIDHARNDISLTYFEFGTLAAAYLFKNADVDYWLLEVGLGGRLDSVNIWSADVAIITSIDIDHVQWLGDNREDIGREKAGIFRPGQTALCADLAPPRTVIDAAQSIGAHLGLAGSDFSWQTSADGWLWRCLGEDKHWLELPLPKPRLPEPSVAAALAALVALNVLPSQAVLTECLAKTTLAGRFQTLKYNNVPLVLDVAHNPHAVRLLLENLQALAPKRRPVAVFAALADKDLKTIIATMAQAIERWHLPPLADVQRAAEPSHLKAILDEHCCQVRLEETMELALQHAVEDRTEDDLVIVFGSFHTIESCLLAMQSTSAYADSAQ</sequence>
<dbReference type="InterPro" id="IPR013221">
    <property type="entry name" value="Mur_ligase_cen"/>
</dbReference>
<comment type="pathway">
    <text evidence="3">Cofactor biosynthesis; tetrahydrofolylpolyglutamate biosynthesis.</text>
</comment>
<dbReference type="Gene3D" id="3.90.190.20">
    <property type="entry name" value="Mur ligase, C-terminal domain"/>
    <property type="match status" value="1"/>
</dbReference>
<protein>
    <recommendedName>
        <fullName evidence="7">Dihydrofolate synthase/folylpolyglutamate synthase</fullName>
        <ecNumber evidence="5">6.3.2.12</ecNumber>
        <ecNumber evidence="6">6.3.2.17</ecNumber>
    </recommendedName>
    <alternativeName>
        <fullName evidence="16">Folylpoly-gamma-glutamate synthetase-dihydrofolate synthetase</fullName>
    </alternativeName>
    <alternativeName>
        <fullName evidence="14">Folylpolyglutamate synthetase</fullName>
    </alternativeName>
    <alternativeName>
        <fullName evidence="15">Tetrahydrofolylpolyglutamate synthase</fullName>
    </alternativeName>
</protein>
<dbReference type="GO" id="GO:0046872">
    <property type="term" value="F:metal ion binding"/>
    <property type="evidence" value="ECO:0007669"/>
    <property type="project" value="UniProtKB-KW"/>
</dbReference>
<dbReference type="EC" id="6.3.2.17" evidence="6"/>
<organism evidence="24 25">
    <name type="scientific">Halioxenophilus aromaticivorans</name>
    <dbReference type="NCBI Taxonomy" id="1306992"/>
    <lineage>
        <taxon>Bacteria</taxon>
        <taxon>Pseudomonadati</taxon>
        <taxon>Pseudomonadota</taxon>
        <taxon>Gammaproteobacteria</taxon>
        <taxon>Alteromonadales</taxon>
        <taxon>Alteromonadaceae</taxon>
        <taxon>Halioxenophilus</taxon>
    </lineage>
</organism>
<evidence type="ECO:0000256" key="12">
    <source>
        <dbReference type="ARBA" id="ARBA00022842"/>
    </source>
</evidence>
<keyword evidence="25" id="KW-1185">Reference proteome</keyword>
<evidence type="ECO:0000256" key="15">
    <source>
        <dbReference type="ARBA" id="ARBA00030592"/>
    </source>
</evidence>
<dbReference type="Pfam" id="PF08245">
    <property type="entry name" value="Mur_ligase_M"/>
    <property type="match status" value="1"/>
</dbReference>
<dbReference type="AlphaFoldDB" id="A0AAV3U821"/>
<evidence type="ECO:0000256" key="10">
    <source>
        <dbReference type="ARBA" id="ARBA00022741"/>
    </source>
</evidence>
<proteinExistence type="inferred from homology"/>
<dbReference type="InterPro" id="IPR004101">
    <property type="entry name" value="Mur_ligase_C"/>
</dbReference>
<dbReference type="GO" id="GO:0005737">
    <property type="term" value="C:cytoplasm"/>
    <property type="evidence" value="ECO:0007669"/>
    <property type="project" value="TreeGrafter"/>
</dbReference>
<dbReference type="Pfam" id="PF02875">
    <property type="entry name" value="Mur_ligase_C"/>
    <property type="match status" value="1"/>
</dbReference>
<dbReference type="GO" id="GO:0046656">
    <property type="term" value="P:folic acid biosynthetic process"/>
    <property type="evidence" value="ECO:0007669"/>
    <property type="project" value="UniProtKB-KW"/>
</dbReference>
<evidence type="ECO:0000256" key="1">
    <source>
        <dbReference type="ARBA" id="ARBA00002714"/>
    </source>
</evidence>
<keyword evidence="9" id="KW-0479">Metal-binding</keyword>
<dbReference type="PIRSF" id="PIRSF001563">
    <property type="entry name" value="Folylpolyglu_synth"/>
    <property type="match status" value="1"/>
</dbReference>
<evidence type="ECO:0000313" key="25">
    <source>
        <dbReference type="Proteomes" id="UP001409585"/>
    </source>
</evidence>
<evidence type="ECO:0000256" key="7">
    <source>
        <dbReference type="ARBA" id="ARBA00019357"/>
    </source>
</evidence>
<evidence type="ECO:0000256" key="14">
    <source>
        <dbReference type="ARBA" id="ARBA00030048"/>
    </source>
</evidence>
<dbReference type="GO" id="GO:0004326">
    <property type="term" value="F:tetrahydrofolylpolyglutamate synthase activity"/>
    <property type="evidence" value="ECO:0007669"/>
    <property type="project" value="UniProtKB-EC"/>
</dbReference>
<comment type="catalytic activity">
    <reaction evidence="19">
        <text>(6R)-5,10-methylenetetrahydrofolyl-(gamma-L-Glu)(n) + L-glutamate + ATP = (6R)-5,10-methylenetetrahydrofolyl-(gamma-L-Glu)(n+1) + ADP + phosphate + H(+)</text>
        <dbReference type="Rhea" id="RHEA:51912"/>
        <dbReference type="Rhea" id="RHEA-COMP:13257"/>
        <dbReference type="Rhea" id="RHEA-COMP:13258"/>
        <dbReference type="ChEBI" id="CHEBI:15378"/>
        <dbReference type="ChEBI" id="CHEBI:29985"/>
        <dbReference type="ChEBI" id="CHEBI:30616"/>
        <dbReference type="ChEBI" id="CHEBI:43474"/>
        <dbReference type="ChEBI" id="CHEBI:136572"/>
        <dbReference type="ChEBI" id="CHEBI:456216"/>
        <dbReference type="EC" id="6.3.2.17"/>
    </reaction>
</comment>
<evidence type="ECO:0000256" key="19">
    <source>
        <dbReference type="ARBA" id="ARBA00049035"/>
    </source>
</evidence>
<dbReference type="PANTHER" id="PTHR11136:SF0">
    <property type="entry name" value="DIHYDROFOLATE SYNTHETASE-RELATED"/>
    <property type="match status" value="1"/>
</dbReference>
<keyword evidence="11 21" id="KW-0067">ATP-binding</keyword>
<dbReference type="InterPro" id="IPR001645">
    <property type="entry name" value="Folylpolyglutamate_synth"/>
</dbReference>
<evidence type="ECO:0000256" key="13">
    <source>
        <dbReference type="ARBA" id="ARBA00022909"/>
    </source>
</evidence>
<dbReference type="SUPFAM" id="SSF53244">
    <property type="entry name" value="MurD-like peptide ligases, peptide-binding domain"/>
    <property type="match status" value="1"/>
</dbReference>
<dbReference type="GO" id="GO:0008841">
    <property type="term" value="F:dihydrofolate synthase activity"/>
    <property type="evidence" value="ECO:0007669"/>
    <property type="project" value="UniProtKB-EC"/>
</dbReference>
<dbReference type="Proteomes" id="UP001409585">
    <property type="component" value="Unassembled WGS sequence"/>
</dbReference>
<evidence type="ECO:0000259" key="22">
    <source>
        <dbReference type="Pfam" id="PF02875"/>
    </source>
</evidence>
<comment type="function">
    <text evidence="1">Functions in two distinct reactions of the de novo folate biosynthetic pathway. Catalyzes the addition of a glutamate residue to dihydropteroate (7,8-dihydropteroate or H2Pte) to form dihydrofolate (7,8-dihydrofolate monoglutamate or H2Pte-Glu). Also catalyzes successive additions of L-glutamate to tetrahydrofolate or 10-formyltetrahydrofolate or 5,10-methylenetetrahydrofolate, leading to folylpolyglutamate derivatives.</text>
</comment>
<evidence type="ECO:0000256" key="9">
    <source>
        <dbReference type="ARBA" id="ARBA00022723"/>
    </source>
</evidence>
<keyword evidence="10 21" id="KW-0547">Nucleotide-binding</keyword>
<evidence type="ECO:0000256" key="2">
    <source>
        <dbReference type="ARBA" id="ARBA00004799"/>
    </source>
</evidence>
<evidence type="ECO:0000256" key="18">
    <source>
        <dbReference type="ARBA" id="ARBA00047808"/>
    </source>
</evidence>
<evidence type="ECO:0000256" key="3">
    <source>
        <dbReference type="ARBA" id="ARBA00005150"/>
    </source>
</evidence>
<comment type="caution">
    <text evidence="24">The sequence shown here is derived from an EMBL/GenBank/DDBJ whole genome shotgun (WGS) entry which is preliminary data.</text>
</comment>
<dbReference type="InterPro" id="IPR036565">
    <property type="entry name" value="Mur-like_cat_sf"/>
</dbReference>
<keyword evidence="12" id="KW-0460">Magnesium</keyword>
<evidence type="ECO:0000256" key="20">
    <source>
        <dbReference type="ARBA" id="ARBA00049161"/>
    </source>
</evidence>
<evidence type="ECO:0000256" key="4">
    <source>
        <dbReference type="ARBA" id="ARBA00008276"/>
    </source>
</evidence>
<comment type="catalytic activity">
    <reaction evidence="17">
        <text>(6S)-5,6,7,8-tetrahydrofolyl-(gamma-L-Glu)(n) + L-glutamate + ATP = (6S)-5,6,7,8-tetrahydrofolyl-(gamma-L-Glu)(n+1) + ADP + phosphate + H(+)</text>
        <dbReference type="Rhea" id="RHEA:10580"/>
        <dbReference type="Rhea" id="RHEA-COMP:14738"/>
        <dbReference type="Rhea" id="RHEA-COMP:14740"/>
        <dbReference type="ChEBI" id="CHEBI:15378"/>
        <dbReference type="ChEBI" id="CHEBI:29985"/>
        <dbReference type="ChEBI" id="CHEBI:30616"/>
        <dbReference type="ChEBI" id="CHEBI:43474"/>
        <dbReference type="ChEBI" id="CHEBI:141005"/>
        <dbReference type="ChEBI" id="CHEBI:456216"/>
        <dbReference type="EC" id="6.3.2.17"/>
    </reaction>
</comment>